<name>A0A1H9VHV7_9CORY</name>
<dbReference type="EMBL" id="FOGQ01000012">
    <property type="protein sequence ID" value="SES21285.1"/>
    <property type="molecule type" value="Genomic_DNA"/>
</dbReference>
<dbReference type="Proteomes" id="UP000198929">
    <property type="component" value="Unassembled WGS sequence"/>
</dbReference>
<feature type="signal peptide" evidence="2">
    <location>
        <begin position="1"/>
        <end position="25"/>
    </location>
</feature>
<accession>A0A1H9VHV7</accession>
<evidence type="ECO:0000256" key="1">
    <source>
        <dbReference type="SAM" id="MobiDB-lite"/>
    </source>
</evidence>
<dbReference type="SUPFAM" id="SSF50494">
    <property type="entry name" value="Trypsin-like serine proteases"/>
    <property type="match status" value="1"/>
</dbReference>
<feature type="compositionally biased region" description="Low complexity" evidence="1">
    <location>
        <begin position="28"/>
        <end position="44"/>
    </location>
</feature>
<evidence type="ECO:0000313" key="3">
    <source>
        <dbReference type="EMBL" id="SES21285.1"/>
    </source>
</evidence>
<sequence length="361" mass="39018">MNRRQALVSLTTALALALPLLPVTAAPAAQGAPVGPGAPVRAYPEPSEDQDLPTEWEGYSCSQAFAGTVTLPDGSRKEVLVTAAHCVSPFGLNERVVNPAVYAPKTWGDQLIAYRDKTGEWVESDDATVADILQYKLNAPDWATAQLTPGTEMTNVSTSVDHYGHQRSAPVALTGVRDYPDLAPYEVSTDNFGQPICKDGQRSARTCGVQLFRASESVVHWGLWYESGDSGGINYDPNTGEVIGITSMGIGPLGRAQKADRALQEAYDIPDGQVNEHFRMPDNNAPHDGDFRTVKQENEAYNEWAVENDQPPLVDFKEQFAHDRAAAEADLHTGNWESLPHHAEVLPGSALAAATQQMLGL</sequence>
<dbReference type="InterPro" id="IPR009003">
    <property type="entry name" value="Peptidase_S1_PA"/>
</dbReference>
<reference evidence="4" key="1">
    <citation type="submission" date="2016-10" db="EMBL/GenBank/DDBJ databases">
        <authorList>
            <person name="Varghese N."/>
            <person name="Submissions S."/>
        </authorList>
    </citation>
    <scope>NUCLEOTIDE SEQUENCE [LARGE SCALE GENOMIC DNA]</scope>
    <source>
        <strain evidence="4">DSM 20524</strain>
    </source>
</reference>
<evidence type="ECO:0008006" key="5">
    <source>
        <dbReference type="Google" id="ProtNLM"/>
    </source>
</evidence>
<evidence type="ECO:0000313" key="4">
    <source>
        <dbReference type="Proteomes" id="UP000198929"/>
    </source>
</evidence>
<dbReference type="RefSeq" id="WP_092260207.1">
    <property type="nucleotide sequence ID" value="NZ_CP047199.1"/>
</dbReference>
<keyword evidence="2" id="KW-0732">Signal</keyword>
<keyword evidence="4" id="KW-1185">Reference proteome</keyword>
<dbReference type="GO" id="GO:0004252">
    <property type="term" value="F:serine-type endopeptidase activity"/>
    <property type="evidence" value="ECO:0007669"/>
    <property type="project" value="InterPro"/>
</dbReference>
<proteinExistence type="predicted"/>
<organism evidence="3 4">
    <name type="scientific">Corynebacterium cystitidis DSM 20524</name>
    <dbReference type="NCBI Taxonomy" id="1121357"/>
    <lineage>
        <taxon>Bacteria</taxon>
        <taxon>Bacillati</taxon>
        <taxon>Actinomycetota</taxon>
        <taxon>Actinomycetes</taxon>
        <taxon>Mycobacteriales</taxon>
        <taxon>Corynebacteriaceae</taxon>
        <taxon>Corynebacterium</taxon>
    </lineage>
</organism>
<dbReference type="STRING" id="1121357.SAMN05661109_02251"/>
<gene>
    <name evidence="3" type="ORF">SAMN05661109_02251</name>
</gene>
<evidence type="ECO:0000256" key="2">
    <source>
        <dbReference type="SAM" id="SignalP"/>
    </source>
</evidence>
<dbReference type="AlphaFoldDB" id="A0A1H9VHV7"/>
<feature type="chain" id="PRO_5011761032" description="Trypsin" evidence="2">
    <location>
        <begin position="26"/>
        <end position="361"/>
    </location>
</feature>
<dbReference type="InterPro" id="IPR018114">
    <property type="entry name" value="TRYPSIN_HIS"/>
</dbReference>
<feature type="region of interest" description="Disordered" evidence="1">
    <location>
        <begin position="28"/>
        <end position="54"/>
    </location>
</feature>
<dbReference type="GO" id="GO:0006508">
    <property type="term" value="P:proteolysis"/>
    <property type="evidence" value="ECO:0007669"/>
    <property type="project" value="InterPro"/>
</dbReference>
<protein>
    <recommendedName>
        <fullName evidence="5">Trypsin</fullName>
    </recommendedName>
</protein>
<dbReference type="PROSITE" id="PS00134">
    <property type="entry name" value="TRYPSIN_HIS"/>
    <property type="match status" value="1"/>
</dbReference>